<evidence type="ECO:0000256" key="1">
    <source>
        <dbReference type="SAM" id="MobiDB-lite"/>
    </source>
</evidence>
<dbReference type="InterPro" id="IPR025202">
    <property type="entry name" value="PLD-like_dom"/>
</dbReference>
<organism evidence="3 4">
    <name type="scientific">Ectothiorhodospira magna</name>
    <dbReference type="NCBI Taxonomy" id="867345"/>
    <lineage>
        <taxon>Bacteria</taxon>
        <taxon>Pseudomonadati</taxon>
        <taxon>Pseudomonadota</taxon>
        <taxon>Gammaproteobacteria</taxon>
        <taxon>Chromatiales</taxon>
        <taxon>Ectothiorhodospiraceae</taxon>
        <taxon>Ectothiorhodospira</taxon>
    </lineage>
</organism>
<reference evidence="3 4" key="1">
    <citation type="submission" date="2016-10" db="EMBL/GenBank/DDBJ databases">
        <authorList>
            <person name="de Groot N.N."/>
        </authorList>
    </citation>
    <scope>NUCLEOTIDE SEQUENCE [LARGE SCALE GENOMIC DNA]</scope>
    <source>
        <strain evidence="3 4">B7-7</strain>
    </source>
</reference>
<dbReference type="Pfam" id="PF13091">
    <property type="entry name" value="PLDc_2"/>
    <property type="match status" value="2"/>
</dbReference>
<feature type="domain" description="PLD phosphodiesterase" evidence="2">
    <location>
        <begin position="124"/>
        <end position="151"/>
    </location>
</feature>
<dbReference type="GO" id="GO:0016020">
    <property type="term" value="C:membrane"/>
    <property type="evidence" value="ECO:0007669"/>
    <property type="project" value="TreeGrafter"/>
</dbReference>
<dbReference type="Proteomes" id="UP000199496">
    <property type="component" value="Unassembled WGS sequence"/>
</dbReference>
<dbReference type="GO" id="GO:0008808">
    <property type="term" value="F:cardiolipin synthase activity"/>
    <property type="evidence" value="ECO:0007669"/>
    <property type="project" value="TreeGrafter"/>
</dbReference>
<dbReference type="PROSITE" id="PS50035">
    <property type="entry name" value="PLD"/>
    <property type="match status" value="1"/>
</dbReference>
<dbReference type="AlphaFoldDB" id="A0A1H9DZ30"/>
<evidence type="ECO:0000259" key="2">
    <source>
        <dbReference type="PROSITE" id="PS50035"/>
    </source>
</evidence>
<dbReference type="SUPFAM" id="SSF56024">
    <property type="entry name" value="Phospholipase D/nuclease"/>
    <property type="match status" value="2"/>
</dbReference>
<accession>A0A1H9DZ30</accession>
<dbReference type="PANTHER" id="PTHR21248">
    <property type="entry name" value="CARDIOLIPIN SYNTHASE"/>
    <property type="match status" value="1"/>
</dbReference>
<dbReference type="GO" id="GO:0032049">
    <property type="term" value="P:cardiolipin biosynthetic process"/>
    <property type="evidence" value="ECO:0007669"/>
    <property type="project" value="UniProtKB-ARBA"/>
</dbReference>
<dbReference type="CDD" id="cd09110">
    <property type="entry name" value="PLDc_CLS_1"/>
    <property type="match status" value="1"/>
</dbReference>
<feature type="region of interest" description="Disordered" evidence="1">
    <location>
        <begin position="1"/>
        <end position="26"/>
    </location>
</feature>
<dbReference type="SMART" id="SM00155">
    <property type="entry name" value="PLDc"/>
    <property type="match status" value="2"/>
</dbReference>
<feature type="compositionally biased region" description="Basic residues" evidence="1">
    <location>
        <begin position="16"/>
        <end position="26"/>
    </location>
</feature>
<dbReference type="EMBL" id="FOFO01000019">
    <property type="protein sequence ID" value="SEQ18602.1"/>
    <property type="molecule type" value="Genomic_DNA"/>
</dbReference>
<gene>
    <name evidence="3" type="ORF">SAMN05421693_11949</name>
</gene>
<dbReference type="STRING" id="867345.SAMN05421693_11949"/>
<name>A0A1H9DZ30_9GAMM</name>
<evidence type="ECO:0000313" key="4">
    <source>
        <dbReference type="Proteomes" id="UP000199496"/>
    </source>
</evidence>
<sequence>MLPPAHSTPHMNTPFKTHRSPPARGPHRYRLRVDGDDFFPAMVEAIESARERVLLEMYLCSSGALTTRFIDALCLAATHGVEVCVLLDDFGSLALSGSDRGRLLAHGVQLGMYNPLGLKRLHLSLFRDHRKLLAVDGKVAFVGGAGLTDDFDPRFAGDQAWHEVMLEIRGPCVTDWEHLFARTWSRWHAHPLTVPATPTGDHGPVDGRMVGNSLLGGRPVMRSVIAAVKKSRRRVWITTAYFVPTLRLRRVLARAARQGVDVRLLVPGPKTDQPAVRHAGRRFYGRLLRAGVRIFEYQPRCLHAKYVICDDWSSVGSSNLDHWTLRWNLEANQVVTAPDTVATLAGLFTGDLDQAREWTLGEWQARSRWHRLMERFFGALDEWLVQLSYMRDIRGADKALRRGIHAPTPNPASRAR</sequence>
<evidence type="ECO:0000313" key="3">
    <source>
        <dbReference type="EMBL" id="SEQ18602.1"/>
    </source>
</evidence>
<dbReference type="Gene3D" id="3.30.870.10">
    <property type="entry name" value="Endonuclease Chain A"/>
    <property type="match status" value="2"/>
</dbReference>
<proteinExistence type="predicted"/>
<dbReference type="PANTHER" id="PTHR21248:SF23">
    <property type="entry name" value="CARDIOLIPIN SYNTHASE B"/>
    <property type="match status" value="1"/>
</dbReference>
<keyword evidence="4" id="KW-1185">Reference proteome</keyword>
<dbReference type="CDD" id="cd09159">
    <property type="entry name" value="PLDc_ybhO_like_2"/>
    <property type="match status" value="1"/>
</dbReference>
<dbReference type="InterPro" id="IPR001736">
    <property type="entry name" value="PLipase_D/transphosphatidylase"/>
</dbReference>
<protein>
    <submittedName>
        <fullName evidence="3">Phosphatidylserine/phosphatidylglycerophosphate/cardiolipin synthase</fullName>
    </submittedName>
</protein>